<keyword evidence="5" id="KW-0206">Cytoskeleton</keyword>
<evidence type="ECO:0000259" key="8">
    <source>
        <dbReference type="Pfam" id="PF03941"/>
    </source>
</evidence>
<keyword evidence="4" id="KW-0963">Cytoplasm</keyword>
<evidence type="ECO:0000256" key="1">
    <source>
        <dbReference type="ARBA" id="ARBA00004123"/>
    </source>
</evidence>
<dbReference type="GO" id="GO:0005634">
    <property type="term" value="C:nucleus"/>
    <property type="evidence" value="ECO:0007669"/>
    <property type="project" value="UniProtKB-SubCell"/>
</dbReference>
<dbReference type="Pfam" id="PF03941">
    <property type="entry name" value="INCENP_ARK-bind"/>
    <property type="match status" value="1"/>
</dbReference>
<evidence type="ECO:0000256" key="4">
    <source>
        <dbReference type="ARBA" id="ARBA00022490"/>
    </source>
</evidence>
<dbReference type="AlphaFoldDB" id="A0A915ZMK3"/>
<protein>
    <recommendedName>
        <fullName evidence="8">Inner centromere protein ARK-binding domain-containing protein</fullName>
    </recommendedName>
</protein>
<evidence type="ECO:0000256" key="2">
    <source>
        <dbReference type="ARBA" id="ARBA00004186"/>
    </source>
</evidence>
<evidence type="ECO:0000313" key="9">
    <source>
        <dbReference type="EMBL" id="CAB5380264.1"/>
    </source>
</evidence>
<gene>
    <name evidence="9" type="ORF">CHRIB12_LOCUS16999</name>
</gene>
<proteinExistence type="inferred from homology"/>
<keyword evidence="6" id="KW-0539">Nucleus</keyword>
<dbReference type="OrthoDB" id="6123at2759"/>
<reference evidence="9" key="1">
    <citation type="submission" date="2020-05" db="EMBL/GenBank/DDBJ databases">
        <authorList>
            <person name="Rincon C."/>
            <person name="Sanders R I."/>
            <person name="Robbins C."/>
            <person name="Chaturvedi A."/>
        </authorList>
    </citation>
    <scope>NUCLEOTIDE SEQUENCE</scope>
    <source>
        <strain evidence="9">CHB12</strain>
    </source>
</reference>
<feature type="region of interest" description="Disordered" evidence="7">
    <location>
        <begin position="228"/>
        <end position="253"/>
    </location>
</feature>
<feature type="domain" description="Inner centromere protein ARK-binding" evidence="8">
    <location>
        <begin position="233"/>
        <end position="286"/>
    </location>
</feature>
<dbReference type="VEuPathDB" id="FungiDB:RhiirFUN_022236"/>
<evidence type="ECO:0000256" key="7">
    <source>
        <dbReference type="SAM" id="MobiDB-lite"/>
    </source>
</evidence>
<comment type="subcellular location">
    <subcellularLocation>
        <location evidence="2">Cytoplasm</location>
        <location evidence="2">Cytoskeleton</location>
        <location evidence="2">Spindle</location>
    </subcellularLocation>
    <subcellularLocation>
        <location evidence="1">Nucleus</location>
    </subcellularLocation>
</comment>
<evidence type="ECO:0000256" key="6">
    <source>
        <dbReference type="ARBA" id="ARBA00023242"/>
    </source>
</evidence>
<sequence>MQRNAHNAWAARLRARATENTEYKQKQKRARTLQTKNYNIPNQANDSETASIWSRRLRARAPGYKNIDSKKQRARSLRTTQENFPNQVTDSETATIWTKRLRARAPGSEIKPLVLTKKTKILGQTKSVLNVDQSKQFGEHEKTLRDIFDKVPADQSHEHEIDKVSADQSDEHEKAFDIFDKVPENQSDDDEQEITLDIFDVVPVDHSKQFDEHERTLQDIFDKVPAVNRNKLSDQDDQDEIRAKYQQQHNDWEQSPELKSTLIYQRTIDPEIIFGQTLPLNIEEIFGYSPCPRSSSANWTLDALSNEEEFDYKELMGYIEF</sequence>
<evidence type="ECO:0000256" key="5">
    <source>
        <dbReference type="ARBA" id="ARBA00023212"/>
    </source>
</evidence>
<dbReference type="GO" id="GO:0005819">
    <property type="term" value="C:spindle"/>
    <property type="evidence" value="ECO:0007669"/>
    <property type="project" value="UniProtKB-SubCell"/>
</dbReference>
<accession>A0A915ZMK3</accession>
<comment type="caution">
    <text evidence="9">The sequence shown here is derived from an EMBL/GenBank/DDBJ whole genome shotgun (WGS) entry which is preliminary data.</text>
</comment>
<comment type="similarity">
    <text evidence="3">Belongs to the INCENP family.</text>
</comment>
<name>A0A915ZMK3_9GLOM</name>
<organism evidence="9 10">
    <name type="scientific">Rhizophagus irregularis</name>
    <dbReference type="NCBI Taxonomy" id="588596"/>
    <lineage>
        <taxon>Eukaryota</taxon>
        <taxon>Fungi</taxon>
        <taxon>Fungi incertae sedis</taxon>
        <taxon>Mucoromycota</taxon>
        <taxon>Glomeromycotina</taxon>
        <taxon>Glomeromycetes</taxon>
        <taxon>Glomerales</taxon>
        <taxon>Glomeraceae</taxon>
        <taxon>Rhizophagus</taxon>
    </lineage>
</organism>
<evidence type="ECO:0000313" key="10">
    <source>
        <dbReference type="Proteomes" id="UP000684084"/>
    </source>
</evidence>
<dbReference type="EMBL" id="CAGKOT010000042">
    <property type="protein sequence ID" value="CAB5380264.1"/>
    <property type="molecule type" value="Genomic_DNA"/>
</dbReference>
<dbReference type="InterPro" id="IPR005635">
    <property type="entry name" value="Inner_centromere_prot_ARK-bd"/>
</dbReference>
<dbReference type="Proteomes" id="UP000684084">
    <property type="component" value="Unassembled WGS sequence"/>
</dbReference>
<evidence type="ECO:0000256" key="3">
    <source>
        <dbReference type="ARBA" id="ARBA00010042"/>
    </source>
</evidence>